<dbReference type="Proteomes" id="UP000319514">
    <property type="component" value="Unassembled WGS sequence"/>
</dbReference>
<evidence type="ECO:0000313" key="1">
    <source>
        <dbReference type="EMBL" id="TQL60087.1"/>
    </source>
</evidence>
<accession>A0A542ZIB3</accession>
<reference evidence="1 2" key="1">
    <citation type="submission" date="2019-06" db="EMBL/GenBank/DDBJ databases">
        <title>Sequencing the genomes of 1000 actinobacteria strains.</title>
        <authorList>
            <person name="Klenk H.-P."/>
        </authorList>
    </citation>
    <scope>NUCLEOTIDE SEQUENCE [LARGE SCALE GENOMIC DNA]</scope>
    <source>
        <strain evidence="1 2">DSM 18082</strain>
    </source>
</reference>
<keyword evidence="2" id="KW-1185">Reference proteome</keyword>
<name>A0A542ZIB3_9MICO</name>
<gene>
    <name evidence="1" type="ORF">FB474_1464</name>
</gene>
<evidence type="ECO:0000313" key="2">
    <source>
        <dbReference type="Proteomes" id="UP000319514"/>
    </source>
</evidence>
<comment type="caution">
    <text evidence="1">The sequence shown here is derived from an EMBL/GenBank/DDBJ whole genome shotgun (WGS) entry which is preliminary data.</text>
</comment>
<sequence>MDFDDTRTVWYTILVSGPTMARRALHLAIRSEGVLDVLLPSVLTELADAGITIDALTREKLIRREAELADFQTEVFRKPKLLSHGNADADDRLIIEMAGGPEEHPELLACAWSQRWPELTWDCLIRTQLDYLDVSYLRAIGGELLVNEELDADHELFAYVDRS</sequence>
<dbReference type="RefSeq" id="WP_141788028.1">
    <property type="nucleotide sequence ID" value="NZ_BAAAKX010000005.1"/>
</dbReference>
<protein>
    <submittedName>
        <fullName evidence="1">Uncharacterized protein</fullName>
    </submittedName>
</protein>
<dbReference type="EMBL" id="VFOQ01000001">
    <property type="protein sequence ID" value="TQL60087.1"/>
    <property type="molecule type" value="Genomic_DNA"/>
</dbReference>
<dbReference type="AlphaFoldDB" id="A0A542ZIB3"/>
<proteinExistence type="predicted"/>
<organism evidence="1 2">
    <name type="scientific">Oryzihumus leptocrescens</name>
    <dbReference type="NCBI Taxonomy" id="297536"/>
    <lineage>
        <taxon>Bacteria</taxon>
        <taxon>Bacillati</taxon>
        <taxon>Actinomycetota</taxon>
        <taxon>Actinomycetes</taxon>
        <taxon>Micrococcales</taxon>
        <taxon>Intrasporangiaceae</taxon>
        <taxon>Oryzihumus</taxon>
    </lineage>
</organism>